<dbReference type="GO" id="GO:0009423">
    <property type="term" value="P:chorismate biosynthetic process"/>
    <property type="evidence" value="ECO:0007669"/>
    <property type="project" value="TreeGrafter"/>
</dbReference>
<keyword evidence="2" id="KW-1185">Reference proteome</keyword>
<dbReference type="GO" id="GO:0004764">
    <property type="term" value="F:shikimate 3-dehydrogenase (NADP+) activity"/>
    <property type="evidence" value="ECO:0007669"/>
    <property type="project" value="InterPro"/>
</dbReference>
<dbReference type="Proteomes" id="UP000257109">
    <property type="component" value="Unassembled WGS sequence"/>
</dbReference>
<accession>A0A371H0T2</accession>
<gene>
    <name evidence="1" type="ORF">CR513_20942</name>
</gene>
<dbReference type="GO" id="GO:0019632">
    <property type="term" value="P:shikimate metabolic process"/>
    <property type="evidence" value="ECO:0007669"/>
    <property type="project" value="TreeGrafter"/>
</dbReference>
<name>A0A371H0T2_MUCPR</name>
<protein>
    <submittedName>
        <fullName evidence="1">Bifunctional 3-dehydroquinate dehydratase/shikimate dehydrogenase, chloroplastic</fullName>
    </submittedName>
</protein>
<sequence>MAPLLLELQWVLCTKFGGFLTFGSIEVGQPTIKDLLELSPHLYNAPFKSLGFEFDGVYLPFLVDNVSDFLNTTYSSPDFLHDSSQGECLGCCDEVNPIAKRPNDGKLTGYDVDFLGVIAAIEERQQGFYVSVFSLLILRKDYTRFEQKIISGSPLYGKLFVVMRTGGTGKALSYGGKEKGARIVVANHTYGEKMLLPKPKNLPGMILPNTTSVGMEPKINQISIPKVLES</sequence>
<dbReference type="AlphaFoldDB" id="A0A371H0T2"/>
<dbReference type="PANTHER" id="PTHR21089:SF12">
    <property type="entry name" value="BIFUNCTIONAL 3-DEHYDROQUINATE DEHYDRATASE_SHIKIMATE DEHYDROGENASE, CHLOROPLASTIC"/>
    <property type="match status" value="1"/>
</dbReference>
<dbReference type="InterPro" id="IPR022893">
    <property type="entry name" value="Shikimate_DH_fam"/>
</dbReference>
<organism evidence="1 2">
    <name type="scientific">Mucuna pruriens</name>
    <name type="common">Velvet bean</name>
    <name type="synonym">Dolichos pruriens</name>
    <dbReference type="NCBI Taxonomy" id="157652"/>
    <lineage>
        <taxon>Eukaryota</taxon>
        <taxon>Viridiplantae</taxon>
        <taxon>Streptophyta</taxon>
        <taxon>Embryophyta</taxon>
        <taxon>Tracheophyta</taxon>
        <taxon>Spermatophyta</taxon>
        <taxon>Magnoliopsida</taxon>
        <taxon>eudicotyledons</taxon>
        <taxon>Gunneridae</taxon>
        <taxon>Pentapetalae</taxon>
        <taxon>rosids</taxon>
        <taxon>fabids</taxon>
        <taxon>Fabales</taxon>
        <taxon>Fabaceae</taxon>
        <taxon>Papilionoideae</taxon>
        <taxon>50 kb inversion clade</taxon>
        <taxon>NPAAA clade</taxon>
        <taxon>indigoferoid/millettioid clade</taxon>
        <taxon>Phaseoleae</taxon>
        <taxon>Mucuna</taxon>
    </lineage>
</organism>
<comment type="caution">
    <text evidence="1">The sequence shown here is derived from an EMBL/GenBank/DDBJ whole genome shotgun (WGS) entry which is preliminary data.</text>
</comment>
<dbReference type="EMBL" id="QJKJ01003894">
    <property type="protein sequence ID" value="RDX96400.1"/>
    <property type="molecule type" value="Genomic_DNA"/>
</dbReference>
<dbReference type="STRING" id="157652.A0A371H0T2"/>
<dbReference type="OrthoDB" id="204377at2759"/>
<dbReference type="PANTHER" id="PTHR21089">
    <property type="entry name" value="SHIKIMATE DEHYDROGENASE"/>
    <property type="match status" value="1"/>
</dbReference>
<evidence type="ECO:0000313" key="1">
    <source>
        <dbReference type="EMBL" id="RDX96400.1"/>
    </source>
</evidence>
<feature type="non-terminal residue" evidence="1">
    <location>
        <position position="1"/>
    </location>
</feature>
<reference evidence="1" key="1">
    <citation type="submission" date="2018-05" db="EMBL/GenBank/DDBJ databases">
        <title>Draft genome of Mucuna pruriens seed.</title>
        <authorList>
            <person name="Nnadi N.E."/>
            <person name="Vos R."/>
            <person name="Hasami M.H."/>
            <person name="Devisetty U.K."/>
            <person name="Aguiy J.C."/>
        </authorList>
    </citation>
    <scope>NUCLEOTIDE SEQUENCE [LARGE SCALE GENOMIC DNA]</scope>
    <source>
        <strain evidence="1">JCA_2017</strain>
    </source>
</reference>
<evidence type="ECO:0000313" key="2">
    <source>
        <dbReference type="Proteomes" id="UP000257109"/>
    </source>
</evidence>
<proteinExistence type="predicted"/>